<accession>A0A1V9ZA98</accession>
<dbReference type="EMBL" id="JNBR01000349">
    <property type="protein sequence ID" value="OQR94851.1"/>
    <property type="molecule type" value="Genomic_DNA"/>
</dbReference>
<keyword evidence="4" id="KW-1185">Reference proteome</keyword>
<protein>
    <recommendedName>
        <fullName evidence="2">Ribosomal protein mS38 C-terminal domain-containing protein</fullName>
    </recommendedName>
</protein>
<dbReference type="InterPro" id="IPR013177">
    <property type="entry name" value="Ribosomal_mS38_C"/>
</dbReference>
<evidence type="ECO:0000313" key="4">
    <source>
        <dbReference type="Proteomes" id="UP000243579"/>
    </source>
</evidence>
<dbReference type="OrthoDB" id="71326at2759"/>
<gene>
    <name evidence="3" type="ORF">ACHHYP_00868</name>
</gene>
<proteinExistence type="predicted"/>
<reference evidence="3 4" key="1">
    <citation type="journal article" date="2014" name="Genome Biol. Evol.">
        <title>The secreted proteins of Achlya hypogyna and Thraustotheca clavata identify the ancestral oomycete secretome and reveal gene acquisitions by horizontal gene transfer.</title>
        <authorList>
            <person name="Misner I."/>
            <person name="Blouin N."/>
            <person name="Leonard G."/>
            <person name="Richards T.A."/>
            <person name="Lane C.E."/>
        </authorList>
    </citation>
    <scope>NUCLEOTIDE SEQUENCE [LARGE SCALE GENOMIC DNA]</scope>
    <source>
        <strain evidence="3 4">ATCC 48635</strain>
    </source>
</reference>
<feature type="domain" description="Ribosomal protein mS38 C-terminal" evidence="2">
    <location>
        <begin position="85"/>
        <end position="116"/>
    </location>
</feature>
<name>A0A1V9ZA98_ACHHY</name>
<evidence type="ECO:0000259" key="2">
    <source>
        <dbReference type="SMART" id="SM01155"/>
    </source>
</evidence>
<dbReference type="AlphaFoldDB" id="A0A1V9ZA98"/>
<comment type="caution">
    <text evidence="3">The sequence shown here is derived from an EMBL/GenBank/DDBJ whole genome shotgun (WGS) entry which is preliminary data.</text>
</comment>
<feature type="region of interest" description="Disordered" evidence="1">
    <location>
        <begin position="87"/>
        <end position="116"/>
    </location>
</feature>
<organism evidence="3 4">
    <name type="scientific">Achlya hypogyna</name>
    <name type="common">Oomycete</name>
    <name type="synonym">Protoachlya hypogyna</name>
    <dbReference type="NCBI Taxonomy" id="1202772"/>
    <lineage>
        <taxon>Eukaryota</taxon>
        <taxon>Sar</taxon>
        <taxon>Stramenopiles</taxon>
        <taxon>Oomycota</taxon>
        <taxon>Saprolegniomycetes</taxon>
        <taxon>Saprolegniales</taxon>
        <taxon>Achlyaceae</taxon>
        <taxon>Achlya</taxon>
    </lineage>
</organism>
<feature type="compositionally biased region" description="Basic residues" evidence="1">
    <location>
        <begin position="91"/>
        <end position="116"/>
    </location>
</feature>
<dbReference type="Pfam" id="PF08213">
    <property type="entry name" value="COX24_C"/>
    <property type="match status" value="1"/>
</dbReference>
<evidence type="ECO:0000256" key="1">
    <source>
        <dbReference type="SAM" id="MobiDB-lite"/>
    </source>
</evidence>
<dbReference type="Proteomes" id="UP000243579">
    <property type="component" value="Unassembled WGS sequence"/>
</dbReference>
<sequence length="116" mass="12938">MNSVVRALGRLGAAPSARFFSGATRATSSVEQLWNVGSFPIVSAKPAVMLSAPEMLLQVSNPALDLFYPSPSDLIADMGFQVEYHADSVQRKRRKKMNKHKHKKRVKALRDRTKKN</sequence>
<evidence type="ECO:0000313" key="3">
    <source>
        <dbReference type="EMBL" id="OQR94851.1"/>
    </source>
</evidence>
<dbReference type="SMART" id="SM01155">
    <property type="entry name" value="DUF1713"/>
    <property type="match status" value="1"/>
</dbReference>